<feature type="non-terminal residue" evidence="1">
    <location>
        <position position="33"/>
    </location>
</feature>
<protein>
    <submittedName>
        <fullName evidence="1">Uncharacterized protein</fullName>
    </submittedName>
</protein>
<dbReference type="EMBL" id="BARS01002187">
    <property type="protein sequence ID" value="GAF82513.1"/>
    <property type="molecule type" value="Genomic_DNA"/>
</dbReference>
<accession>X0SN63</accession>
<reference evidence="1" key="1">
    <citation type="journal article" date="2014" name="Front. Microbiol.">
        <title>High frequency of phylogenetically diverse reductive dehalogenase-homologous genes in deep subseafloor sedimentary metagenomes.</title>
        <authorList>
            <person name="Kawai M."/>
            <person name="Futagami T."/>
            <person name="Toyoda A."/>
            <person name="Takaki Y."/>
            <person name="Nishi S."/>
            <person name="Hori S."/>
            <person name="Arai W."/>
            <person name="Tsubouchi T."/>
            <person name="Morono Y."/>
            <person name="Uchiyama I."/>
            <person name="Ito T."/>
            <person name="Fujiyama A."/>
            <person name="Inagaki F."/>
            <person name="Takami H."/>
        </authorList>
    </citation>
    <scope>NUCLEOTIDE SEQUENCE</scope>
    <source>
        <strain evidence="1">Expedition CK06-06</strain>
    </source>
</reference>
<sequence>MKEFNFEQKIEQYKIGDHVFNDDFTYDEIMIMS</sequence>
<comment type="caution">
    <text evidence="1">The sequence shown here is derived from an EMBL/GenBank/DDBJ whole genome shotgun (WGS) entry which is preliminary data.</text>
</comment>
<dbReference type="AlphaFoldDB" id="X0SN63"/>
<proteinExistence type="predicted"/>
<name>X0SN63_9ZZZZ</name>
<organism evidence="1">
    <name type="scientific">marine sediment metagenome</name>
    <dbReference type="NCBI Taxonomy" id="412755"/>
    <lineage>
        <taxon>unclassified sequences</taxon>
        <taxon>metagenomes</taxon>
        <taxon>ecological metagenomes</taxon>
    </lineage>
</organism>
<gene>
    <name evidence="1" type="ORF">S01H1_04109</name>
</gene>
<evidence type="ECO:0000313" key="1">
    <source>
        <dbReference type="EMBL" id="GAF82513.1"/>
    </source>
</evidence>